<dbReference type="InterPro" id="IPR052022">
    <property type="entry name" value="26kDa_periplasmic_antigen"/>
</dbReference>
<evidence type="ECO:0008006" key="3">
    <source>
        <dbReference type="Google" id="ProtNLM"/>
    </source>
</evidence>
<accession>A0A1J5AWP1</accession>
<dbReference type="GO" id="GO:0006974">
    <property type="term" value="P:DNA damage response"/>
    <property type="evidence" value="ECO:0007669"/>
    <property type="project" value="TreeGrafter"/>
</dbReference>
<protein>
    <recommendedName>
        <fullName evidence="3">SIMPL domain-containing protein</fullName>
    </recommendedName>
</protein>
<dbReference type="Proteomes" id="UP000183605">
    <property type="component" value="Unassembled WGS sequence"/>
</dbReference>
<comment type="caution">
    <text evidence="1">The sequence shown here is derived from an EMBL/GenBank/DDBJ whole genome shotgun (WGS) entry which is preliminary data.</text>
</comment>
<dbReference type="InterPro" id="IPR007497">
    <property type="entry name" value="SIMPL/DUF541"/>
</dbReference>
<organism evidence="1 2">
    <name type="scientific">Candidatus Beckwithbacteria bacterium CG2_30_44_31</name>
    <dbReference type="NCBI Taxonomy" id="1805035"/>
    <lineage>
        <taxon>Bacteria</taxon>
        <taxon>Candidatus Beckwithiibacteriota</taxon>
    </lineage>
</organism>
<dbReference type="Gene3D" id="3.30.110.170">
    <property type="entry name" value="Protein of unknown function (DUF541), domain 1"/>
    <property type="match status" value="1"/>
</dbReference>
<name>A0A1J5AWP1_9BACT</name>
<proteinExistence type="predicted"/>
<dbReference type="EMBL" id="MNXQ01000052">
    <property type="protein sequence ID" value="OIP02977.1"/>
    <property type="molecule type" value="Genomic_DNA"/>
</dbReference>
<dbReference type="PANTHER" id="PTHR34387">
    <property type="entry name" value="SLR1258 PROTEIN"/>
    <property type="match status" value="1"/>
</dbReference>
<evidence type="ECO:0000313" key="2">
    <source>
        <dbReference type="Proteomes" id="UP000183605"/>
    </source>
</evidence>
<evidence type="ECO:0000313" key="1">
    <source>
        <dbReference type="EMBL" id="OIP02977.1"/>
    </source>
</evidence>
<dbReference type="Pfam" id="PF04402">
    <property type="entry name" value="SIMPL"/>
    <property type="match status" value="1"/>
</dbReference>
<dbReference type="PANTHER" id="PTHR34387:SF2">
    <property type="entry name" value="SLR1258 PROTEIN"/>
    <property type="match status" value="1"/>
</dbReference>
<dbReference type="AlphaFoldDB" id="A0A1J5AWP1"/>
<dbReference type="Gene3D" id="3.30.70.2970">
    <property type="entry name" value="Protein of unknown function (DUF541), domain 2"/>
    <property type="match status" value="1"/>
</dbReference>
<reference evidence="1 2" key="1">
    <citation type="journal article" date="2016" name="Environ. Microbiol.">
        <title>Genomic resolution of a cold subsurface aquifer community provides metabolic insights for novel microbes adapted to high CO concentrations.</title>
        <authorList>
            <person name="Probst A.J."/>
            <person name="Castelle C.J."/>
            <person name="Singh A."/>
            <person name="Brown C.T."/>
            <person name="Anantharaman K."/>
            <person name="Sharon I."/>
            <person name="Hug L.A."/>
            <person name="Burstein D."/>
            <person name="Emerson J.B."/>
            <person name="Thomas B.C."/>
            <person name="Banfield J.F."/>
        </authorList>
    </citation>
    <scope>NUCLEOTIDE SEQUENCE [LARGE SCALE GENOMIC DNA]</scope>
    <source>
        <strain evidence="1">CG2_30_44_31</strain>
    </source>
</reference>
<gene>
    <name evidence="1" type="ORF">AUK18_02920</name>
</gene>
<sequence>MKKFLLLLSFFLGLALVIKIVPFSLKQPATITVTGEAKKDELPQIARFSASVTAANADKQTVVNEVNSAMEKIIKSVKDFGIDEKDIQTQQVSVYQTKEERLSAKDIWQAGNSINITLRNITQASALADLLQGNGAANVFGPNYSLDDTTQAQADLLSKAIDNAKTKAQKIASASGRKLGKVITVNEGSSVYPEPLFAGGGIMAEKSSAPVEPGSETVYESVTVTFELK</sequence>